<evidence type="ECO:0000256" key="4">
    <source>
        <dbReference type="ARBA" id="ARBA00022989"/>
    </source>
</evidence>
<dbReference type="InterPro" id="IPR052027">
    <property type="entry name" value="PspC"/>
</dbReference>
<organism evidence="9 10">
    <name type="scientific">Atribacter laminatus</name>
    <dbReference type="NCBI Taxonomy" id="2847778"/>
    <lineage>
        <taxon>Bacteria</taxon>
        <taxon>Pseudomonadati</taxon>
        <taxon>Atribacterota</taxon>
        <taxon>Atribacteria</taxon>
        <taxon>Atribacterales</taxon>
        <taxon>Atribacteraceae</taxon>
        <taxon>Atribacter</taxon>
    </lineage>
</organism>
<keyword evidence="5 7" id="KW-0472">Membrane</keyword>
<dbReference type="PANTHER" id="PTHR33885:SF3">
    <property type="entry name" value="PHAGE SHOCK PROTEIN C"/>
    <property type="match status" value="1"/>
</dbReference>
<dbReference type="AlphaFoldDB" id="A0A7T1F2P5"/>
<reference evidence="9 10" key="1">
    <citation type="journal article" date="2021" name="Nat. Commun.">
        <title>Isolation of a member of the candidate phylum Atribacteria reveals a unique cell membrane structure.</title>
        <authorList>
            <person name="Taiki K."/>
            <person name="Nobu M.K."/>
            <person name="Kusada H."/>
            <person name="Meng X.-Y."/>
            <person name="Hosoki N."/>
            <person name="Uematsu K."/>
            <person name="Yoshioka H."/>
            <person name="Kamagata Y."/>
            <person name="Tamaki H."/>
        </authorList>
    </citation>
    <scope>NUCLEOTIDE SEQUENCE [LARGE SCALE GENOMIC DNA]</scope>
    <source>
        <strain evidence="9 10">RT761</strain>
    </source>
</reference>
<name>A0A7T1F2P5_ATRLM</name>
<evidence type="ECO:0000256" key="1">
    <source>
        <dbReference type="ARBA" id="ARBA00004162"/>
    </source>
</evidence>
<protein>
    <recommendedName>
        <fullName evidence="8">Phage shock protein PspC N-terminal domain-containing protein</fullName>
    </recommendedName>
</protein>
<evidence type="ECO:0000259" key="8">
    <source>
        <dbReference type="Pfam" id="PF04024"/>
    </source>
</evidence>
<feature type="domain" description="Phage shock protein PspC N-terminal" evidence="8">
    <location>
        <begin position="3"/>
        <end position="60"/>
    </location>
</feature>
<dbReference type="PANTHER" id="PTHR33885">
    <property type="entry name" value="PHAGE SHOCK PROTEIN C"/>
    <property type="match status" value="1"/>
</dbReference>
<keyword evidence="2" id="KW-1003">Cell membrane</keyword>
<dbReference type="RefSeq" id="WP_218113371.1">
    <property type="nucleotide sequence ID" value="NZ_CP065383.1"/>
</dbReference>
<feature type="compositionally biased region" description="Basic and acidic residues" evidence="6">
    <location>
        <begin position="68"/>
        <end position="85"/>
    </location>
</feature>
<dbReference type="Pfam" id="PF04024">
    <property type="entry name" value="PspC"/>
    <property type="match status" value="1"/>
</dbReference>
<evidence type="ECO:0000256" key="2">
    <source>
        <dbReference type="ARBA" id="ARBA00022475"/>
    </source>
</evidence>
<feature type="transmembrane region" description="Helical" evidence="7">
    <location>
        <begin position="92"/>
        <end position="110"/>
    </location>
</feature>
<evidence type="ECO:0000313" key="10">
    <source>
        <dbReference type="Proteomes" id="UP000594463"/>
    </source>
</evidence>
<evidence type="ECO:0000256" key="7">
    <source>
        <dbReference type="SAM" id="Phobius"/>
    </source>
</evidence>
<keyword evidence="10" id="KW-1185">Reference proteome</keyword>
<gene>
    <name evidence="9" type="ORF">RT761_01429</name>
</gene>
<proteinExistence type="predicted"/>
<comment type="subcellular location">
    <subcellularLocation>
        <location evidence="1">Cell membrane</location>
        <topology evidence="1">Single-pass membrane protein</topology>
    </subcellularLocation>
</comment>
<feature type="region of interest" description="Disordered" evidence="6">
    <location>
        <begin position="62"/>
        <end position="85"/>
    </location>
</feature>
<feature type="transmembrane region" description="Helical" evidence="7">
    <location>
        <begin position="31"/>
        <end position="57"/>
    </location>
</feature>
<evidence type="ECO:0000256" key="6">
    <source>
        <dbReference type="SAM" id="MobiDB-lite"/>
    </source>
</evidence>
<dbReference type="Proteomes" id="UP000594463">
    <property type="component" value="Chromosome"/>
</dbReference>
<evidence type="ECO:0000256" key="5">
    <source>
        <dbReference type="ARBA" id="ARBA00023136"/>
    </source>
</evidence>
<dbReference type="KEGG" id="alam:RT761_01429"/>
<keyword evidence="3 7" id="KW-0812">Transmembrane</keyword>
<dbReference type="EMBL" id="CP065383">
    <property type="protein sequence ID" value="QPM68213.1"/>
    <property type="molecule type" value="Genomic_DNA"/>
</dbReference>
<feature type="transmembrane region" description="Helical" evidence="7">
    <location>
        <begin position="116"/>
        <end position="140"/>
    </location>
</feature>
<sequence>MDRRLYRSRTDKILGGVCSGIAKYFEVDPTIIRLVAVALIFAGGSGILAYIIAWIIVPEEPSGEVEQDDKTIEVTPEKKEEDEKKRAKNLELLAWVLIVIGIIWVARYAFSWWFPIFPWFGKVAFPVILIFLGILLVITLRKKS</sequence>
<keyword evidence="4 7" id="KW-1133">Transmembrane helix</keyword>
<evidence type="ECO:0000313" key="9">
    <source>
        <dbReference type="EMBL" id="QPM68213.1"/>
    </source>
</evidence>
<accession>A0A7T1F2P5</accession>
<evidence type="ECO:0000256" key="3">
    <source>
        <dbReference type="ARBA" id="ARBA00022692"/>
    </source>
</evidence>
<dbReference type="GO" id="GO:0005886">
    <property type="term" value="C:plasma membrane"/>
    <property type="evidence" value="ECO:0007669"/>
    <property type="project" value="UniProtKB-SubCell"/>
</dbReference>
<dbReference type="InterPro" id="IPR007168">
    <property type="entry name" value="Phageshock_PspC_N"/>
</dbReference>